<evidence type="ECO:0000313" key="2">
    <source>
        <dbReference type="Proteomes" id="UP001235343"/>
    </source>
</evidence>
<sequence length="98" mass="11738">MKMQYKYWKVICRYGHVGRRKDISISRYLETENNFNLIDVLNIVSTMPGVKKKSIFSIVSAELITKEQYDKGKEEEKENFYLQKLMSYETRNNENTLK</sequence>
<organism evidence="1 2">
    <name type="scientific">Aquibacillus rhizosphaerae</name>
    <dbReference type="NCBI Taxonomy" id="3051431"/>
    <lineage>
        <taxon>Bacteria</taxon>
        <taxon>Bacillati</taxon>
        <taxon>Bacillota</taxon>
        <taxon>Bacilli</taxon>
        <taxon>Bacillales</taxon>
        <taxon>Bacillaceae</taxon>
        <taxon>Aquibacillus</taxon>
    </lineage>
</organism>
<name>A0ABT7L1N1_9BACI</name>
<dbReference type="RefSeq" id="WP_285930706.1">
    <property type="nucleotide sequence ID" value="NZ_JASTZU010000018.1"/>
</dbReference>
<dbReference type="Proteomes" id="UP001235343">
    <property type="component" value="Unassembled WGS sequence"/>
</dbReference>
<accession>A0ABT7L1N1</accession>
<reference evidence="1 2" key="1">
    <citation type="submission" date="2023-06" db="EMBL/GenBank/DDBJ databases">
        <title>Aquibacillus rhizosphaerae LR5S19.</title>
        <authorList>
            <person name="Sun J.-Q."/>
        </authorList>
    </citation>
    <scope>NUCLEOTIDE SEQUENCE [LARGE SCALE GENOMIC DNA]</scope>
    <source>
        <strain evidence="1 2">LR5S19</strain>
    </source>
</reference>
<evidence type="ECO:0000313" key="1">
    <source>
        <dbReference type="EMBL" id="MDL4839753.1"/>
    </source>
</evidence>
<keyword evidence="2" id="KW-1185">Reference proteome</keyword>
<comment type="caution">
    <text evidence="1">The sequence shown here is derived from an EMBL/GenBank/DDBJ whole genome shotgun (WGS) entry which is preliminary data.</text>
</comment>
<proteinExistence type="predicted"/>
<dbReference type="EMBL" id="JASTZU010000018">
    <property type="protein sequence ID" value="MDL4839753.1"/>
    <property type="molecule type" value="Genomic_DNA"/>
</dbReference>
<gene>
    <name evidence="1" type="ORF">QQS35_04685</name>
</gene>
<protein>
    <submittedName>
        <fullName evidence="1">Uncharacterized protein</fullName>
    </submittedName>
</protein>